<feature type="transmembrane region" description="Helical" evidence="2">
    <location>
        <begin position="105"/>
        <end position="125"/>
    </location>
</feature>
<gene>
    <name evidence="3" type="ORF">EDD76_11395</name>
</gene>
<feature type="coiled-coil region" evidence="1">
    <location>
        <begin position="168"/>
        <end position="198"/>
    </location>
</feature>
<protein>
    <submittedName>
        <fullName evidence="3">Putative membrane protein</fullName>
    </submittedName>
</protein>
<dbReference type="EMBL" id="SLUO01000013">
    <property type="protein sequence ID" value="TCL55958.1"/>
    <property type="molecule type" value="Genomic_DNA"/>
</dbReference>
<dbReference type="Proteomes" id="UP000295718">
    <property type="component" value="Unassembled WGS sequence"/>
</dbReference>
<comment type="caution">
    <text evidence="3">The sequence shown here is derived from an EMBL/GenBank/DDBJ whole genome shotgun (WGS) entry which is preliminary data.</text>
</comment>
<organism evidence="3 4">
    <name type="scientific">Kineothrix alysoides</name>
    <dbReference type="NCBI Taxonomy" id="1469948"/>
    <lineage>
        <taxon>Bacteria</taxon>
        <taxon>Bacillati</taxon>
        <taxon>Bacillota</taxon>
        <taxon>Clostridia</taxon>
        <taxon>Lachnospirales</taxon>
        <taxon>Lachnospiraceae</taxon>
        <taxon>Kineothrix</taxon>
    </lineage>
</organism>
<dbReference type="STRING" id="1469948.GCA_000732725_00681"/>
<evidence type="ECO:0000256" key="2">
    <source>
        <dbReference type="SAM" id="Phobius"/>
    </source>
</evidence>
<dbReference type="Pfam" id="PF06541">
    <property type="entry name" value="ABC_trans_CmpB"/>
    <property type="match status" value="1"/>
</dbReference>
<dbReference type="InterPro" id="IPR010540">
    <property type="entry name" value="CmpB_TMEM229"/>
</dbReference>
<feature type="transmembrane region" description="Helical" evidence="2">
    <location>
        <begin position="69"/>
        <end position="93"/>
    </location>
</feature>
<proteinExistence type="predicted"/>
<keyword evidence="1" id="KW-0175">Coiled coil</keyword>
<keyword evidence="2" id="KW-1133">Transmembrane helix</keyword>
<dbReference type="AlphaFoldDB" id="A0A4R1QQC2"/>
<keyword evidence="4" id="KW-1185">Reference proteome</keyword>
<feature type="transmembrane region" description="Helical" evidence="2">
    <location>
        <begin position="145"/>
        <end position="165"/>
    </location>
</feature>
<evidence type="ECO:0000313" key="3">
    <source>
        <dbReference type="EMBL" id="TCL55958.1"/>
    </source>
</evidence>
<accession>A0A4R1QQC2</accession>
<sequence length="304" mass="35383">MYSYTMAQWLFFFYFYCFFGWCFESTFVSLKKRSFVNRGFMRGPFLPLYGSGAIMMLVVSMPFQHNILLTYAAGCIGATVLEYITGVVMEGLFKVRYWDYSNQKFNFKGYICLTSTLAWGGLTILMTRIVHKPIEQLVWDIPHNILMTVVFILTIYIVADFTLSFKAAIDLRDILVKLEAAKEELERVQRRLDVIIAVSNEGREAKKQERGERVDELLSGIEERLTGLKEKIQSGVSVYPESMREEILDLWTKYKINLEKSSQLRNLIDIYKRRLIKGNPGMVSAKFKHALQEIKDVVYDRLKK</sequence>
<evidence type="ECO:0000313" key="4">
    <source>
        <dbReference type="Proteomes" id="UP000295718"/>
    </source>
</evidence>
<feature type="transmembrane region" description="Helical" evidence="2">
    <location>
        <begin position="6"/>
        <end position="23"/>
    </location>
</feature>
<keyword evidence="2" id="KW-0472">Membrane</keyword>
<keyword evidence="2" id="KW-0812">Transmembrane</keyword>
<evidence type="ECO:0000256" key="1">
    <source>
        <dbReference type="SAM" id="Coils"/>
    </source>
</evidence>
<dbReference type="OrthoDB" id="9789229at2"/>
<feature type="transmembrane region" description="Helical" evidence="2">
    <location>
        <begin position="44"/>
        <end position="63"/>
    </location>
</feature>
<name>A0A4R1QQC2_9FIRM</name>
<dbReference type="RefSeq" id="WP_031389438.1">
    <property type="nucleotide sequence ID" value="NZ_JPNB01000001.1"/>
</dbReference>
<reference evidence="3 4" key="1">
    <citation type="submission" date="2019-03" db="EMBL/GenBank/DDBJ databases">
        <title>Genomic Encyclopedia of Type Strains, Phase IV (KMG-IV): sequencing the most valuable type-strain genomes for metagenomic binning, comparative biology and taxonomic classification.</title>
        <authorList>
            <person name="Goeker M."/>
        </authorList>
    </citation>
    <scope>NUCLEOTIDE SEQUENCE [LARGE SCALE GENOMIC DNA]</scope>
    <source>
        <strain evidence="3 4">DSM 100556</strain>
    </source>
</reference>